<keyword evidence="2" id="KW-0808">Transferase</keyword>
<organism evidence="2 3">
    <name type="scientific">Popillia japonica</name>
    <name type="common">Japanese beetle</name>
    <dbReference type="NCBI Taxonomy" id="7064"/>
    <lineage>
        <taxon>Eukaryota</taxon>
        <taxon>Metazoa</taxon>
        <taxon>Ecdysozoa</taxon>
        <taxon>Arthropoda</taxon>
        <taxon>Hexapoda</taxon>
        <taxon>Insecta</taxon>
        <taxon>Pterygota</taxon>
        <taxon>Neoptera</taxon>
        <taxon>Endopterygota</taxon>
        <taxon>Coleoptera</taxon>
        <taxon>Polyphaga</taxon>
        <taxon>Scarabaeiformia</taxon>
        <taxon>Scarabaeidae</taxon>
        <taxon>Rutelinae</taxon>
        <taxon>Popillia</taxon>
    </lineage>
</organism>
<proteinExistence type="predicted"/>
<evidence type="ECO:0000259" key="1">
    <source>
        <dbReference type="Pfam" id="PF00078"/>
    </source>
</evidence>
<dbReference type="Pfam" id="PF00078">
    <property type="entry name" value="RVT_1"/>
    <property type="match status" value="1"/>
</dbReference>
<keyword evidence="2" id="KW-0695">RNA-directed DNA polymerase</keyword>
<sequence>MFATEFKNSFISDPSSTFPTITGRRNERCLNTIEITEAKVDKIIAGLKTNPSPGPDGVHPVFLKNTKSLIGPLTKIMEFSMEESKLPQQWKESTVIPVYKKGDKFDPKNYKQISLTSIPCKILANMEIISEQLIEFMLNNHIIPMSQHGFMPVRVKLLNWIAVFLSGRGCRVLVGGEYSEKYRASRGEPQGSVLAPSLFNIYTADIALGLDSQISSFADDTKIYNNLVTHFNELASDLQRIERWCKDWLLDLNENKCSILHIGTNNPRRQFMLNN</sequence>
<dbReference type="EMBL" id="JASPKY010000172">
    <property type="protein sequence ID" value="KAK9728078.1"/>
    <property type="molecule type" value="Genomic_DNA"/>
</dbReference>
<gene>
    <name evidence="2" type="ORF">QE152_g18149</name>
</gene>
<reference evidence="2 3" key="1">
    <citation type="journal article" date="2024" name="BMC Genomics">
        <title>De novo assembly and annotation of Popillia japonica's genome with initial clues to its potential as an invasive pest.</title>
        <authorList>
            <person name="Cucini C."/>
            <person name="Boschi S."/>
            <person name="Funari R."/>
            <person name="Cardaioli E."/>
            <person name="Iannotti N."/>
            <person name="Marturano G."/>
            <person name="Paoli F."/>
            <person name="Bruttini M."/>
            <person name="Carapelli A."/>
            <person name="Frati F."/>
            <person name="Nardi F."/>
        </authorList>
    </citation>
    <scope>NUCLEOTIDE SEQUENCE [LARGE SCALE GENOMIC DNA]</scope>
    <source>
        <strain evidence="2">DMR45628</strain>
    </source>
</reference>
<keyword evidence="2" id="KW-0548">Nucleotidyltransferase</keyword>
<dbReference type="GO" id="GO:0003964">
    <property type="term" value="F:RNA-directed DNA polymerase activity"/>
    <property type="evidence" value="ECO:0007669"/>
    <property type="project" value="UniProtKB-KW"/>
</dbReference>
<dbReference type="AlphaFoldDB" id="A0AAW1L473"/>
<evidence type="ECO:0000313" key="2">
    <source>
        <dbReference type="EMBL" id="KAK9728078.1"/>
    </source>
</evidence>
<evidence type="ECO:0000313" key="3">
    <source>
        <dbReference type="Proteomes" id="UP001458880"/>
    </source>
</evidence>
<comment type="caution">
    <text evidence="2">The sequence shown here is derived from an EMBL/GenBank/DDBJ whole genome shotgun (WGS) entry which is preliminary data.</text>
</comment>
<dbReference type="SUPFAM" id="SSF56672">
    <property type="entry name" value="DNA/RNA polymerases"/>
    <property type="match status" value="1"/>
</dbReference>
<protein>
    <submittedName>
        <fullName evidence="2">Reverse transcriptase (RNA-dependent DNA polymerase)</fullName>
    </submittedName>
</protein>
<dbReference type="InterPro" id="IPR043502">
    <property type="entry name" value="DNA/RNA_pol_sf"/>
</dbReference>
<dbReference type="InterPro" id="IPR000477">
    <property type="entry name" value="RT_dom"/>
</dbReference>
<dbReference type="CDD" id="cd01650">
    <property type="entry name" value="RT_nLTR_like"/>
    <property type="match status" value="1"/>
</dbReference>
<keyword evidence="3" id="KW-1185">Reference proteome</keyword>
<feature type="domain" description="Reverse transcriptase" evidence="1">
    <location>
        <begin position="160"/>
        <end position="261"/>
    </location>
</feature>
<accession>A0AAW1L473</accession>
<dbReference type="PANTHER" id="PTHR19446">
    <property type="entry name" value="REVERSE TRANSCRIPTASES"/>
    <property type="match status" value="1"/>
</dbReference>
<dbReference type="Proteomes" id="UP001458880">
    <property type="component" value="Unassembled WGS sequence"/>
</dbReference>
<name>A0AAW1L473_POPJA</name>